<feature type="region of interest" description="Disordered" evidence="4">
    <location>
        <begin position="1"/>
        <end position="30"/>
    </location>
</feature>
<feature type="repeat" description="ANK" evidence="3">
    <location>
        <begin position="183"/>
        <end position="218"/>
    </location>
</feature>
<dbReference type="InterPro" id="IPR002110">
    <property type="entry name" value="Ankyrin_rpt"/>
</dbReference>
<dbReference type="Gene3D" id="1.25.40.20">
    <property type="entry name" value="Ankyrin repeat-containing domain"/>
    <property type="match status" value="2"/>
</dbReference>
<evidence type="ECO:0000256" key="1">
    <source>
        <dbReference type="ARBA" id="ARBA00022737"/>
    </source>
</evidence>
<keyword evidence="6" id="KW-1185">Reference proteome</keyword>
<reference evidence="5" key="1">
    <citation type="submission" date="2023-03" db="EMBL/GenBank/DDBJ databases">
        <title>Complete genome of Cladonia borealis.</title>
        <authorList>
            <person name="Park H."/>
        </authorList>
    </citation>
    <scope>NUCLEOTIDE SEQUENCE</scope>
    <source>
        <strain evidence="5">ANT050790</strain>
    </source>
</reference>
<dbReference type="SUPFAM" id="SSF48403">
    <property type="entry name" value="Ankyrin repeat"/>
    <property type="match status" value="1"/>
</dbReference>
<gene>
    <name evidence="5" type="ORF">JMJ35_003744</name>
</gene>
<proteinExistence type="predicted"/>
<evidence type="ECO:0000313" key="6">
    <source>
        <dbReference type="Proteomes" id="UP001166286"/>
    </source>
</evidence>
<evidence type="ECO:0008006" key="7">
    <source>
        <dbReference type="Google" id="ProtNLM"/>
    </source>
</evidence>
<evidence type="ECO:0000256" key="2">
    <source>
        <dbReference type="ARBA" id="ARBA00023043"/>
    </source>
</evidence>
<dbReference type="PROSITE" id="PS50297">
    <property type="entry name" value="ANK_REP_REGION"/>
    <property type="match status" value="1"/>
</dbReference>
<dbReference type="PANTHER" id="PTHR24126">
    <property type="entry name" value="ANKYRIN REPEAT, PH AND SEC7 DOMAIN CONTAINING PROTEIN SECG-RELATED"/>
    <property type="match status" value="1"/>
</dbReference>
<keyword evidence="1" id="KW-0677">Repeat</keyword>
<evidence type="ECO:0000256" key="4">
    <source>
        <dbReference type="SAM" id="MobiDB-lite"/>
    </source>
</evidence>
<evidence type="ECO:0000313" key="5">
    <source>
        <dbReference type="EMBL" id="KAK0514022.1"/>
    </source>
</evidence>
<dbReference type="Pfam" id="PF12796">
    <property type="entry name" value="Ank_2"/>
    <property type="match status" value="1"/>
</dbReference>
<dbReference type="PANTHER" id="PTHR24126:SF14">
    <property type="entry name" value="ANK_REP_REGION DOMAIN-CONTAINING PROTEIN"/>
    <property type="match status" value="1"/>
</dbReference>
<dbReference type="SMART" id="SM00248">
    <property type="entry name" value="ANK"/>
    <property type="match status" value="8"/>
</dbReference>
<dbReference type="EMBL" id="JAFEKC020000006">
    <property type="protein sequence ID" value="KAK0514022.1"/>
    <property type="molecule type" value="Genomic_DNA"/>
</dbReference>
<comment type="caution">
    <text evidence="5">The sequence shown here is derived from an EMBL/GenBank/DDBJ whole genome shotgun (WGS) entry which is preliminary data.</text>
</comment>
<organism evidence="5 6">
    <name type="scientific">Cladonia borealis</name>
    <dbReference type="NCBI Taxonomy" id="184061"/>
    <lineage>
        <taxon>Eukaryota</taxon>
        <taxon>Fungi</taxon>
        <taxon>Dikarya</taxon>
        <taxon>Ascomycota</taxon>
        <taxon>Pezizomycotina</taxon>
        <taxon>Lecanoromycetes</taxon>
        <taxon>OSLEUM clade</taxon>
        <taxon>Lecanoromycetidae</taxon>
        <taxon>Lecanorales</taxon>
        <taxon>Lecanorineae</taxon>
        <taxon>Cladoniaceae</taxon>
        <taxon>Cladonia</taxon>
    </lineage>
</organism>
<dbReference type="AlphaFoldDB" id="A0AA39R347"/>
<evidence type="ECO:0000256" key="3">
    <source>
        <dbReference type="PROSITE-ProRule" id="PRU00023"/>
    </source>
</evidence>
<sequence>MSRKSWHSQRQGQIRLGDTEAGDGSARKVAPVPKAALEEGILQLLASAAEMQQRQDLDSALQLYQAAMEKVRDHGLNRKRLFTGTNKKPPPLNSRTPLEWCLHVGDIASAICLLGSPNAALKELRTTVSLERIEQVLNAGADVEYRIGPNGRTLLLQEAAEGRHLGVRLALDKGASVQCMDDNGDTALALALASAKSQAKAIVLDLLEAGSDLNTKNGQGKPLFNVALVKASPEVLELVIATLSPLTDEHREQMQSWAANSSVQDRKWSDRSCEVLRVLLGHGLDPNLAFQNPRHQGQGTSTLLDVAVQRQTAGSELLVAELLEKGAKPNLQIALQSGSMRVIEIILTKLVPMEESHRQQMASWIKTLHAQPNRWRERDVEVLKLLLDFGLDPNLRHPSAPHSPLIICAACYGDIGLLQKLIVHGAQLDVKNDDSDTPLICAAKNRHREIYDALKAAGLNDKYFLFGTVWGHHAGQ</sequence>
<name>A0AA39R347_9LECA</name>
<accession>A0AA39R347</accession>
<protein>
    <recommendedName>
        <fullName evidence="7">Ankyrin</fullName>
    </recommendedName>
</protein>
<dbReference type="PROSITE" id="PS50088">
    <property type="entry name" value="ANK_REPEAT"/>
    <property type="match status" value="1"/>
</dbReference>
<dbReference type="InterPro" id="IPR036770">
    <property type="entry name" value="Ankyrin_rpt-contain_sf"/>
</dbReference>
<keyword evidence="2 3" id="KW-0040">ANK repeat</keyword>
<dbReference type="Proteomes" id="UP001166286">
    <property type="component" value="Unassembled WGS sequence"/>
</dbReference>